<feature type="compositionally biased region" description="Basic residues" evidence="1">
    <location>
        <begin position="352"/>
        <end position="363"/>
    </location>
</feature>
<accession>A0AAE1X9L7</accession>
<gene>
    <name evidence="3" type="ORF">Sango_0359500</name>
</gene>
<dbReference type="EMBL" id="JACGWL010000002">
    <property type="protein sequence ID" value="KAK4407785.1"/>
    <property type="molecule type" value="Genomic_DNA"/>
</dbReference>
<reference evidence="3" key="1">
    <citation type="submission" date="2020-06" db="EMBL/GenBank/DDBJ databases">
        <authorList>
            <person name="Li T."/>
            <person name="Hu X."/>
            <person name="Zhang T."/>
            <person name="Song X."/>
            <person name="Zhang H."/>
            <person name="Dai N."/>
            <person name="Sheng W."/>
            <person name="Hou X."/>
            <person name="Wei L."/>
        </authorList>
    </citation>
    <scope>NUCLEOTIDE SEQUENCE</scope>
    <source>
        <strain evidence="3">K16</strain>
        <tissue evidence="3">Leaf</tissue>
    </source>
</reference>
<dbReference type="Pfam" id="PF14383">
    <property type="entry name" value="VARLMGL"/>
    <property type="match status" value="1"/>
</dbReference>
<feature type="compositionally biased region" description="Basic residues" evidence="1">
    <location>
        <begin position="299"/>
        <end position="309"/>
    </location>
</feature>
<feature type="domain" description="DUF3741" evidence="2">
    <location>
        <begin position="270"/>
        <end position="284"/>
    </location>
</feature>
<proteinExistence type="predicted"/>
<keyword evidence="4" id="KW-1185">Reference proteome</keyword>
<evidence type="ECO:0000256" key="1">
    <source>
        <dbReference type="SAM" id="MobiDB-lite"/>
    </source>
</evidence>
<comment type="caution">
    <text evidence="3">The sequence shown here is derived from an EMBL/GenBank/DDBJ whole genome shotgun (WGS) entry which is preliminary data.</text>
</comment>
<feature type="region of interest" description="Disordered" evidence="1">
    <location>
        <begin position="286"/>
        <end position="309"/>
    </location>
</feature>
<feature type="region of interest" description="Disordered" evidence="1">
    <location>
        <begin position="335"/>
        <end position="377"/>
    </location>
</feature>
<name>A0AAE1X9L7_9LAMI</name>
<evidence type="ECO:0000313" key="4">
    <source>
        <dbReference type="Proteomes" id="UP001289374"/>
    </source>
</evidence>
<dbReference type="InterPro" id="IPR032795">
    <property type="entry name" value="DUF3741-assoc"/>
</dbReference>
<dbReference type="PANTHER" id="PTHR35499">
    <property type="entry name" value="OS05G0128300 PROTEIN"/>
    <property type="match status" value="1"/>
</dbReference>
<dbReference type="PANTHER" id="PTHR35499:SF1">
    <property type="entry name" value="DUF3741 DOMAIN-CONTAINING PROTEIN"/>
    <property type="match status" value="1"/>
</dbReference>
<reference evidence="3" key="2">
    <citation type="journal article" date="2024" name="Plant">
        <title>Genomic evolution and insights into agronomic trait innovations of Sesamum species.</title>
        <authorList>
            <person name="Miao H."/>
            <person name="Wang L."/>
            <person name="Qu L."/>
            <person name="Liu H."/>
            <person name="Sun Y."/>
            <person name="Le M."/>
            <person name="Wang Q."/>
            <person name="Wei S."/>
            <person name="Zheng Y."/>
            <person name="Lin W."/>
            <person name="Duan Y."/>
            <person name="Cao H."/>
            <person name="Xiong S."/>
            <person name="Wang X."/>
            <person name="Wei L."/>
            <person name="Li C."/>
            <person name="Ma Q."/>
            <person name="Ju M."/>
            <person name="Zhao R."/>
            <person name="Li G."/>
            <person name="Mu C."/>
            <person name="Tian Q."/>
            <person name="Mei H."/>
            <person name="Zhang T."/>
            <person name="Gao T."/>
            <person name="Zhang H."/>
        </authorList>
    </citation>
    <scope>NUCLEOTIDE SEQUENCE</scope>
    <source>
        <strain evidence="3">K16</strain>
    </source>
</reference>
<feature type="compositionally biased region" description="Basic and acidic residues" evidence="1">
    <location>
        <begin position="335"/>
        <end position="345"/>
    </location>
</feature>
<feature type="compositionally biased region" description="Basic and acidic residues" evidence="1">
    <location>
        <begin position="364"/>
        <end position="373"/>
    </location>
</feature>
<evidence type="ECO:0000313" key="3">
    <source>
        <dbReference type="EMBL" id="KAK4407785.1"/>
    </source>
</evidence>
<protein>
    <recommendedName>
        <fullName evidence="2">DUF3741 domain-containing protein</fullName>
    </recommendedName>
</protein>
<evidence type="ECO:0000259" key="2">
    <source>
        <dbReference type="Pfam" id="PF14383"/>
    </source>
</evidence>
<dbReference type="Proteomes" id="UP001289374">
    <property type="component" value="Unassembled WGS sequence"/>
</dbReference>
<organism evidence="3 4">
    <name type="scientific">Sesamum angolense</name>
    <dbReference type="NCBI Taxonomy" id="2727404"/>
    <lineage>
        <taxon>Eukaryota</taxon>
        <taxon>Viridiplantae</taxon>
        <taxon>Streptophyta</taxon>
        <taxon>Embryophyta</taxon>
        <taxon>Tracheophyta</taxon>
        <taxon>Spermatophyta</taxon>
        <taxon>Magnoliopsida</taxon>
        <taxon>eudicotyledons</taxon>
        <taxon>Gunneridae</taxon>
        <taxon>Pentapetalae</taxon>
        <taxon>asterids</taxon>
        <taxon>lamiids</taxon>
        <taxon>Lamiales</taxon>
        <taxon>Pedaliaceae</taxon>
        <taxon>Sesamum</taxon>
    </lineage>
</organism>
<sequence length="562" mass="64636">MEASEANSIMLRLRHLGENLEELNKKFGRLAVNAQMAGQIQRADLDTVQIAIRTTMVYQRMWNKLIFRKGVNPSKTIIETSEKYNRVWIIEGSKPEEVREWYEFGALASVHTMSRSFPKILKLPEWISGVEPSSCEPSAVVVWLEESIKEDLEYPESRRAKWSLIWLKDQNRADFKDKGPNCSRRFLSEQGFRLIKHMKPSSPLSSFLSPSSCNVHETLSTSRNGRTSAGCIARVLRRILCFTSLPSCPFDQFKEDEKKKDGLLVDRPETPGIVARLMGLESIPGIDRIEQSPSANSSKKPRSPQVRRQRIIPTYQELEDDNFFILSFEHGGVDRHDLSPVEQRKSRASSGRMKKKKSMRRRENRQEQDKENELGVDVLPKENSVSDSKIRTGSDFQAENARSVLRPLENSCRKSDISTRNQRTKQDCGLGTISFETEGESENSSPNSVLEFVDFPTDIQETTSSGNISRLGNSKMRRTLCEELENCGNSNEKKLIDRDSRIWHRHQEKWDEMGKLAAMEMVESSWVDHEISKNKHYYKEIGRDFASQILHHLFDELLFDLT</sequence>
<dbReference type="AlphaFoldDB" id="A0AAE1X9L7"/>